<gene>
    <name evidence="1" type="ORF">L195_g063942</name>
</gene>
<organism evidence="1 2">
    <name type="scientific">Trifolium pratense</name>
    <name type="common">Red clover</name>
    <dbReference type="NCBI Taxonomy" id="57577"/>
    <lineage>
        <taxon>Eukaryota</taxon>
        <taxon>Viridiplantae</taxon>
        <taxon>Streptophyta</taxon>
        <taxon>Embryophyta</taxon>
        <taxon>Tracheophyta</taxon>
        <taxon>Spermatophyta</taxon>
        <taxon>Magnoliopsida</taxon>
        <taxon>eudicotyledons</taxon>
        <taxon>Gunneridae</taxon>
        <taxon>Pentapetalae</taxon>
        <taxon>rosids</taxon>
        <taxon>fabids</taxon>
        <taxon>Fabales</taxon>
        <taxon>Fabaceae</taxon>
        <taxon>Papilionoideae</taxon>
        <taxon>50 kb inversion clade</taxon>
        <taxon>NPAAA clade</taxon>
        <taxon>Hologalegina</taxon>
        <taxon>IRL clade</taxon>
        <taxon>Trifolieae</taxon>
        <taxon>Trifolium</taxon>
    </lineage>
</organism>
<name>A0A2K3KQ18_TRIPR</name>
<dbReference type="Proteomes" id="UP000236291">
    <property type="component" value="Unassembled WGS sequence"/>
</dbReference>
<dbReference type="EMBL" id="ASHM01226642">
    <property type="protein sequence ID" value="PNX68362.1"/>
    <property type="molecule type" value="Genomic_DNA"/>
</dbReference>
<comment type="caution">
    <text evidence="1">The sequence shown here is derived from an EMBL/GenBank/DDBJ whole genome shotgun (WGS) entry which is preliminary data.</text>
</comment>
<evidence type="ECO:0000313" key="2">
    <source>
        <dbReference type="Proteomes" id="UP000236291"/>
    </source>
</evidence>
<feature type="non-terminal residue" evidence="1">
    <location>
        <position position="64"/>
    </location>
</feature>
<sequence length="64" mass="6922">MDLAFGEPDCVSSESSSEIEYTVLSIAGFRPEPEASLLDFLTLEKSSDFDFLVLEGVEAVLAFG</sequence>
<dbReference type="AlphaFoldDB" id="A0A2K3KQ18"/>
<evidence type="ECO:0000313" key="1">
    <source>
        <dbReference type="EMBL" id="PNX68362.1"/>
    </source>
</evidence>
<reference evidence="1 2" key="2">
    <citation type="journal article" date="2017" name="Front. Plant Sci.">
        <title>Gene Classification and Mining of Molecular Markers Useful in Red Clover (Trifolium pratense) Breeding.</title>
        <authorList>
            <person name="Istvanek J."/>
            <person name="Dluhosova J."/>
            <person name="Dluhos P."/>
            <person name="Patkova L."/>
            <person name="Nedelnik J."/>
            <person name="Repkova J."/>
        </authorList>
    </citation>
    <scope>NUCLEOTIDE SEQUENCE [LARGE SCALE GENOMIC DNA]</scope>
    <source>
        <strain evidence="2">cv. Tatra</strain>
        <tissue evidence="1">Young leaves</tissue>
    </source>
</reference>
<proteinExistence type="predicted"/>
<protein>
    <submittedName>
        <fullName evidence="1">Uncharacterized protein</fullName>
    </submittedName>
</protein>
<reference evidence="1 2" key="1">
    <citation type="journal article" date="2014" name="Am. J. Bot.">
        <title>Genome assembly and annotation for red clover (Trifolium pratense; Fabaceae).</title>
        <authorList>
            <person name="Istvanek J."/>
            <person name="Jaros M."/>
            <person name="Krenek A."/>
            <person name="Repkova J."/>
        </authorList>
    </citation>
    <scope>NUCLEOTIDE SEQUENCE [LARGE SCALE GENOMIC DNA]</scope>
    <source>
        <strain evidence="2">cv. Tatra</strain>
        <tissue evidence="1">Young leaves</tissue>
    </source>
</reference>
<accession>A0A2K3KQ18</accession>